<proteinExistence type="predicted"/>
<organism evidence="2 3">
    <name type="scientific">Gossypium raimondii</name>
    <name type="common">Peruvian cotton</name>
    <name type="synonym">Gossypium klotzschianum subsp. raimondii</name>
    <dbReference type="NCBI Taxonomy" id="29730"/>
    <lineage>
        <taxon>Eukaryota</taxon>
        <taxon>Viridiplantae</taxon>
        <taxon>Streptophyta</taxon>
        <taxon>Embryophyta</taxon>
        <taxon>Tracheophyta</taxon>
        <taxon>Spermatophyta</taxon>
        <taxon>Magnoliopsida</taxon>
        <taxon>eudicotyledons</taxon>
        <taxon>Gunneridae</taxon>
        <taxon>Pentapetalae</taxon>
        <taxon>rosids</taxon>
        <taxon>malvids</taxon>
        <taxon>Malvales</taxon>
        <taxon>Malvaceae</taxon>
        <taxon>Malvoideae</taxon>
        <taxon>Gossypium</taxon>
    </lineage>
</organism>
<feature type="compositionally biased region" description="Polar residues" evidence="1">
    <location>
        <begin position="124"/>
        <end position="134"/>
    </location>
</feature>
<dbReference type="EMBL" id="JABEZZ010000005">
    <property type="protein sequence ID" value="MBA0585643.1"/>
    <property type="molecule type" value="Genomic_DNA"/>
</dbReference>
<dbReference type="Proteomes" id="UP000593578">
    <property type="component" value="Unassembled WGS sequence"/>
</dbReference>
<evidence type="ECO:0000313" key="2">
    <source>
        <dbReference type="EMBL" id="MBA0585643.1"/>
    </source>
</evidence>
<protein>
    <submittedName>
        <fullName evidence="2">Uncharacterized protein</fullName>
    </submittedName>
</protein>
<dbReference type="AlphaFoldDB" id="A0A7J8P8Y5"/>
<evidence type="ECO:0000256" key="1">
    <source>
        <dbReference type="SAM" id="MobiDB-lite"/>
    </source>
</evidence>
<reference evidence="2 3" key="1">
    <citation type="journal article" date="2019" name="Genome Biol. Evol.">
        <title>Insights into the evolution of the New World diploid cottons (Gossypium, subgenus Houzingenia) based on genome sequencing.</title>
        <authorList>
            <person name="Grover C.E."/>
            <person name="Arick M.A. 2nd"/>
            <person name="Thrash A."/>
            <person name="Conover J.L."/>
            <person name="Sanders W.S."/>
            <person name="Peterson D.G."/>
            <person name="Frelichowski J.E."/>
            <person name="Scheffler J.A."/>
            <person name="Scheffler B.E."/>
            <person name="Wendel J.F."/>
        </authorList>
    </citation>
    <scope>NUCLEOTIDE SEQUENCE [LARGE SCALE GENOMIC DNA]</scope>
    <source>
        <strain evidence="2">8</strain>
        <tissue evidence="2">Leaf</tissue>
    </source>
</reference>
<feature type="region of interest" description="Disordered" evidence="1">
    <location>
        <begin position="124"/>
        <end position="168"/>
    </location>
</feature>
<evidence type="ECO:0000313" key="3">
    <source>
        <dbReference type="Proteomes" id="UP000593578"/>
    </source>
</evidence>
<name>A0A7J8P8Y5_GOSRA</name>
<feature type="non-terminal residue" evidence="2">
    <location>
        <position position="208"/>
    </location>
</feature>
<sequence>MDTISPIDKNLSWKDCLLRNGPRAGERTETINNVKGEEDFELLESDIVRSSINGIPSIHFSERVNQLLIKDMARTVVIKLLGRNIGYSALYNTSTYGSWMLVERQGRCLARVVKVDDSEGIGASGNSIPLSGTRLTKPAEKMSPSRGKSERSTKGGLEMNPKDGEGPNEILARVVTITPTEGIFDPSRHSAVVVKENNRPGFLASAPE</sequence>
<comment type="caution">
    <text evidence="2">The sequence shown here is derived from an EMBL/GenBank/DDBJ whole genome shotgun (WGS) entry which is preliminary data.</text>
</comment>
<gene>
    <name evidence="2" type="ORF">Gorai_016411</name>
</gene>
<accession>A0A7J8P8Y5</accession>